<evidence type="ECO:0000256" key="5">
    <source>
        <dbReference type="ARBA" id="ARBA00023319"/>
    </source>
</evidence>
<evidence type="ECO:0000256" key="2">
    <source>
        <dbReference type="ARBA" id="ARBA00023136"/>
    </source>
</evidence>
<dbReference type="InterPro" id="IPR007110">
    <property type="entry name" value="Ig-like_dom"/>
</dbReference>
<reference evidence="10" key="1">
    <citation type="submission" date="2021-12" db="EMBL/GenBank/DDBJ databases">
        <authorList>
            <person name="King R."/>
        </authorList>
    </citation>
    <scope>NUCLEOTIDE SEQUENCE</scope>
</reference>
<name>A0A9P0C6L1_CHRIL</name>
<evidence type="ECO:0000259" key="9">
    <source>
        <dbReference type="PROSITE" id="PS50835"/>
    </source>
</evidence>
<keyword evidence="7" id="KW-1133">Transmembrane helix</keyword>
<evidence type="ECO:0000313" key="11">
    <source>
        <dbReference type="Proteomes" id="UP001154114"/>
    </source>
</evidence>
<feature type="signal peptide" evidence="8">
    <location>
        <begin position="1"/>
        <end position="20"/>
    </location>
</feature>
<dbReference type="PANTHER" id="PTHR11640">
    <property type="entry name" value="NEPHRIN"/>
    <property type="match status" value="1"/>
</dbReference>
<keyword evidence="11" id="KW-1185">Reference proteome</keyword>
<comment type="subcellular location">
    <subcellularLocation>
        <location evidence="1">Membrane</location>
        <topology evidence="1">Single-pass type I membrane protein</topology>
    </subcellularLocation>
</comment>
<organism evidence="10 11">
    <name type="scientific">Chrysodeixis includens</name>
    <name type="common">Soybean looper</name>
    <name type="synonym">Pseudoplusia includens</name>
    <dbReference type="NCBI Taxonomy" id="689277"/>
    <lineage>
        <taxon>Eukaryota</taxon>
        <taxon>Metazoa</taxon>
        <taxon>Ecdysozoa</taxon>
        <taxon>Arthropoda</taxon>
        <taxon>Hexapoda</taxon>
        <taxon>Insecta</taxon>
        <taxon>Pterygota</taxon>
        <taxon>Neoptera</taxon>
        <taxon>Endopterygota</taxon>
        <taxon>Lepidoptera</taxon>
        <taxon>Glossata</taxon>
        <taxon>Ditrysia</taxon>
        <taxon>Noctuoidea</taxon>
        <taxon>Noctuidae</taxon>
        <taxon>Plusiinae</taxon>
        <taxon>Chrysodeixis</taxon>
    </lineage>
</organism>
<feature type="compositionally biased region" description="Low complexity" evidence="6">
    <location>
        <begin position="611"/>
        <end position="631"/>
    </location>
</feature>
<evidence type="ECO:0000256" key="1">
    <source>
        <dbReference type="ARBA" id="ARBA00004479"/>
    </source>
</evidence>
<accession>A0A9P0C6L1</accession>
<keyword evidence="8" id="KW-0732">Signal</keyword>
<keyword evidence="7" id="KW-0812">Transmembrane</keyword>
<dbReference type="Gene3D" id="2.60.40.10">
    <property type="entry name" value="Immunoglobulins"/>
    <property type="match status" value="1"/>
</dbReference>
<evidence type="ECO:0000256" key="3">
    <source>
        <dbReference type="ARBA" id="ARBA00023157"/>
    </source>
</evidence>
<dbReference type="SUPFAM" id="SSF48726">
    <property type="entry name" value="Immunoglobulin"/>
    <property type="match status" value="3"/>
</dbReference>
<dbReference type="InterPro" id="IPR051275">
    <property type="entry name" value="Cell_adhesion_signaling"/>
</dbReference>
<keyword evidence="2 7" id="KW-0472">Membrane</keyword>
<dbReference type="SMART" id="SM00409">
    <property type="entry name" value="IG"/>
    <property type="match status" value="4"/>
</dbReference>
<keyword evidence="4" id="KW-0325">Glycoprotein</keyword>
<evidence type="ECO:0000256" key="8">
    <source>
        <dbReference type="SAM" id="SignalP"/>
    </source>
</evidence>
<dbReference type="EMBL" id="LR824012">
    <property type="protein sequence ID" value="CAH0628790.1"/>
    <property type="molecule type" value="Genomic_DNA"/>
</dbReference>
<sequence>MFREYLKLVLLVICLHNATARTAIYDVPVKSLLKMQRGIGWPLTLNVTEGHEALMRLSSTVKNQVSCTVTTPAGDTFDIQNPPSDRYQRWSEGCGLRVKKVVPEDTGRWRLTAAEAGNHTLTGWSELRVLENVPELQLDPISLQDGETKAEVTLSTLDNAYCLVAQPFSESSLVPGQCSVMLDRTTRAVQGRWNVLLGVPGRVTEVHVERNVVVEAERLDVGFIRDYNTHKLHLYCNILHSPKNVSFCRFQKTSESAGFNVVDGLSDGRYSYYGDGFSKKHCGMTIESVLPADYGTWRCTVGVQVWEGTTIRQKTPMQALISVPTGKGKRIRRAVEKEPELKTLFVQKDSTLTMRCRAEASLAYCWFQHPNGSQFTPVERADNEEQAFWYTGENLQTGDCGITFKTVSEEDAGTWTCHMGYLYQLGIEVADKLAVRVTGPLAAHTQEIDVAVGGQATIYCLTSNGPRPLDYCRFLSPKFVGISVDSTVTEENAILDRYYFTPERKLQYGDCSLTINPIHKDDIGKWTCAALVHDETVEARDTIILSAARSAHSRRVRAGLGGTLGGIVVLGLVLAGFMWYKKGKTVPWPSFRFSNGSESASTAAIQRSDSRLSSSTTSSSETELTRSAVSC</sequence>
<dbReference type="PROSITE" id="PS50835">
    <property type="entry name" value="IG_LIKE"/>
    <property type="match status" value="1"/>
</dbReference>
<proteinExistence type="predicted"/>
<dbReference type="OrthoDB" id="10253878at2759"/>
<feature type="transmembrane region" description="Helical" evidence="7">
    <location>
        <begin position="558"/>
        <end position="580"/>
    </location>
</feature>
<dbReference type="Proteomes" id="UP001154114">
    <property type="component" value="Chromosome 9"/>
</dbReference>
<dbReference type="GO" id="GO:0016020">
    <property type="term" value="C:membrane"/>
    <property type="evidence" value="ECO:0007669"/>
    <property type="project" value="UniProtKB-SubCell"/>
</dbReference>
<feature type="chain" id="PRO_5040142507" description="Ig-like domain-containing protein" evidence="8">
    <location>
        <begin position="21"/>
        <end position="631"/>
    </location>
</feature>
<keyword evidence="3" id="KW-1015">Disulfide bond</keyword>
<feature type="region of interest" description="Disordered" evidence="6">
    <location>
        <begin position="604"/>
        <end position="631"/>
    </location>
</feature>
<dbReference type="InterPro" id="IPR003599">
    <property type="entry name" value="Ig_sub"/>
</dbReference>
<evidence type="ECO:0000313" key="10">
    <source>
        <dbReference type="EMBL" id="CAH0628790.1"/>
    </source>
</evidence>
<dbReference type="AlphaFoldDB" id="A0A9P0C6L1"/>
<gene>
    <name evidence="10" type="ORF">CINC_LOCUS13026</name>
</gene>
<feature type="domain" description="Ig-like" evidence="9">
    <location>
        <begin position="339"/>
        <end position="417"/>
    </location>
</feature>
<protein>
    <recommendedName>
        <fullName evidence="9">Ig-like domain-containing protein</fullName>
    </recommendedName>
</protein>
<evidence type="ECO:0000256" key="6">
    <source>
        <dbReference type="SAM" id="MobiDB-lite"/>
    </source>
</evidence>
<evidence type="ECO:0000256" key="4">
    <source>
        <dbReference type="ARBA" id="ARBA00023180"/>
    </source>
</evidence>
<dbReference type="InterPro" id="IPR013783">
    <property type="entry name" value="Ig-like_fold"/>
</dbReference>
<keyword evidence="5" id="KW-0393">Immunoglobulin domain</keyword>
<dbReference type="InterPro" id="IPR036179">
    <property type="entry name" value="Ig-like_dom_sf"/>
</dbReference>
<evidence type="ECO:0000256" key="7">
    <source>
        <dbReference type="SAM" id="Phobius"/>
    </source>
</evidence>